<evidence type="ECO:0000313" key="4">
    <source>
        <dbReference type="EMBL" id="KAA6368375.1"/>
    </source>
</evidence>
<feature type="region of interest" description="Disordered" evidence="3">
    <location>
        <begin position="258"/>
        <end position="295"/>
    </location>
</feature>
<dbReference type="Gene3D" id="2.130.10.30">
    <property type="entry name" value="Regulator of chromosome condensation 1/beta-lactamase-inhibitor protein II"/>
    <property type="match status" value="1"/>
</dbReference>
<dbReference type="InterPro" id="IPR009091">
    <property type="entry name" value="RCC1/BLIP-II"/>
</dbReference>
<dbReference type="EMBL" id="SNRW01017411">
    <property type="protein sequence ID" value="KAA6368375.1"/>
    <property type="molecule type" value="Genomic_DNA"/>
</dbReference>
<keyword evidence="1" id="KW-0677">Repeat</keyword>
<feature type="region of interest" description="Disordered" evidence="3">
    <location>
        <begin position="1"/>
        <end position="21"/>
    </location>
</feature>
<dbReference type="PANTHER" id="PTHR22872">
    <property type="entry name" value="BTK-BINDING PROTEIN-RELATED"/>
    <property type="match status" value="1"/>
</dbReference>
<dbReference type="InterPro" id="IPR051625">
    <property type="entry name" value="Signaling_Regulatory_Domain"/>
</dbReference>
<feature type="repeat" description="RCC1" evidence="2">
    <location>
        <begin position="135"/>
        <end position="186"/>
    </location>
</feature>
<dbReference type="Pfam" id="PF00415">
    <property type="entry name" value="RCC1"/>
    <property type="match status" value="2"/>
</dbReference>
<reference evidence="4 5" key="1">
    <citation type="submission" date="2019-03" db="EMBL/GenBank/DDBJ databases">
        <title>Single cell metagenomics reveals metabolic interactions within the superorganism composed of flagellate Streblomastix strix and complex community of Bacteroidetes bacteria on its surface.</title>
        <authorList>
            <person name="Treitli S.C."/>
            <person name="Kolisko M."/>
            <person name="Husnik F."/>
            <person name="Keeling P."/>
            <person name="Hampl V."/>
        </authorList>
    </citation>
    <scope>NUCLEOTIDE SEQUENCE [LARGE SCALE GENOMIC DNA]</scope>
    <source>
        <strain evidence="4">ST1C</strain>
    </source>
</reference>
<accession>A0A5J4UFN7</accession>
<dbReference type="InterPro" id="IPR000408">
    <property type="entry name" value="Reg_chr_condens"/>
</dbReference>
<evidence type="ECO:0000256" key="2">
    <source>
        <dbReference type="PROSITE-ProRule" id="PRU00235"/>
    </source>
</evidence>
<dbReference type="Proteomes" id="UP000324800">
    <property type="component" value="Unassembled WGS sequence"/>
</dbReference>
<dbReference type="PROSITE" id="PS50012">
    <property type="entry name" value="RCC1_3"/>
    <property type="match status" value="2"/>
</dbReference>
<dbReference type="OrthoDB" id="5981550at2759"/>
<feature type="repeat" description="RCC1" evidence="2">
    <location>
        <begin position="187"/>
        <end position="238"/>
    </location>
</feature>
<dbReference type="SUPFAM" id="SSF50985">
    <property type="entry name" value="RCC1/BLIP-II"/>
    <property type="match status" value="1"/>
</dbReference>
<organism evidence="4 5">
    <name type="scientific">Streblomastix strix</name>
    <dbReference type="NCBI Taxonomy" id="222440"/>
    <lineage>
        <taxon>Eukaryota</taxon>
        <taxon>Metamonada</taxon>
        <taxon>Preaxostyla</taxon>
        <taxon>Oxymonadida</taxon>
        <taxon>Streblomastigidae</taxon>
        <taxon>Streblomastix</taxon>
    </lineage>
</organism>
<dbReference type="AlphaFoldDB" id="A0A5J4UFN7"/>
<evidence type="ECO:0000256" key="3">
    <source>
        <dbReference type="SAM" id="MobiDB-lite"/>
    </source>
</evidence>
<protein>
    <submittedName>
        <fullName evidence="4">Uncharacterized protein</fullName>
    </submittedName>
</protein>
<name>A0A5J4UFN7_9EUKA</name>
<sequence length="431" mass="49574">MLNSENTTEIHGDPISFPPDRGDSVSIGLSLYGEIPPIAIPEDDQKEILQKSTIAHPAPVFIFPVLSNQRKKKQYKGLRREILSEIGDVLDDEQDDVLNQIDDEAWKQQLNKFTGLDYSMIVSGGGHAGIIDKSGKLWMWGRNDEGQLGIGTTSEIEKPQLVDKLIGRRFISLSMGYSHTVAVTDDGEVFSWGRGHEGQLGAESHLQENIPKQMNFFERKRVIGCFCMHSTTYLITEDCEQMHKIMRENMNRNDEYMKNEKEQEQNKQNDDESDDNLILQSKDDEFEDDDENKEIMKQERKARKIIRESDKKIKEQQRLESEIVNKRQKDKQRKGIQDQQLNDEVIDEGCECFITEGIVNTTLLYTKGSQNLINQGEIEMKRFETKTEVRVALDKILQFFQENKPSHFSSLQVETAKNCIAEMQDSLIFEG</sequence>
<gene>
    <name evidence="4" type="ORF">EZS28_036098</name>
</gene>
<comment type="caution">
    <text evidence="4">The sequence shown here is derived from an EMBL/GenBank/DDBJ whole genome shotgun (WGS) entry which is preliminary data.</text>
</comment>
<evidence type="ECO:0000313" key="5">
    <source>
        <dbReference type="Proteomes" id="UP000324800"/>
    </source>
</evidence>
<feature type="compositionally biased region" description="Basic and acidic residues" evidence="3">
    <location>
        <begin position="258"/>
        <end position="270"/>
    </location>
</feature>
<proteinExistence type="predicted"/>
<evidence type="ECO:0000256" key="1">
    <source>
        <dbReference type="ARBA" id="ARBA00022737"/>
    </source>
</evidence>
<dbReference type="PRINTS" id="PR00633">
    <property type="entry name" value="RCCNDNSATION"/>
</dbReference>